<dbReference type="Proteomes" id="UP000790347">
    <property type="component" value="Unassembled WGS sequence"/>
</dbReference>
<dbReference type="SUPFAM" id="SSF81901">
    <property type="entry name" value="HCP-like"/>
    <property type="match status" value="3"/>
</dbReference>
<accession>A0A922IGD7</accession>
<dbReference type="Proteomes" id="UP000828236">
    <property type="component" value="Unassembled WGS sequence"/>
</dbReference>
<reference evidence="5" key="3">
    <citation type="journal article" date="2021" name="World Allergy Organ. J.">
        <title>Chromosome-level assembly of Dermatophagoides farinae genome and transcriptome reveals two novel allergens Der f 37 and Der f 39.</title>
        <authorList>
            <person name="Chen J."/>
            <person name="Cai Z."/>
            <person name="Fan D."/>
            <person name="Hu J."/>
            <person name="Hou Y."/>
            <person name="He Y."/>
            <person name="Zhang Z."/>
            <person name="Zhao Z."/>
            <person name="Gao P."/>
            <person name="Hu W."/>
            <person name="Sun J."/>
            <person name="Li J."/>
            <person name="Ji K."/>
        </authorList>
    </citation>
    <scope>NUCLEOTIDE SEQUENCE</scope>
    <source>
        <strain evidence="5">JKM2019</strain>
    </source>
</reference>
<evidence type="ECO:0000256" key="3">
    <source>
        <dbReference type="SAM" id="Phobius"/>
    </source>
</evidence>
<dbReference type="Gene3D" id="1.25.40.10">
    <property type="entry name" value="Tetratricopeptide repeat domain"/>
    <property type="match status" value="2"/>
</dbReference>
<gene>
    <name evidence="6" type="primary">SEL1L</name>
    <name evidence="6" type="ORF">DERF_003078</name>
    <name evidence="5" type="ORF">HUG17_5098</name>
</gene>
<dbReference type="PANTHER" id="PTHR11102:SF147">
    <property type="entry name" value="SEL1L ADAPTOR SUBUNIT OF ERAD E3 UBIQUITIN LIGASE"/>
    <property type="match status" value="1"/>
</dbReference>
<dbReference type="GO" id="GO:0005789">
    <property type="term" value="C:endoplasmic reticulum membrane"/>
    <property type="evidence" value="ECO:0007669"/>
    <property type="project" value="TreeGrafter"/>
</dbReference>
<evidence type="ECO:0000313" key="6">
    <source>
        <dbReference type="EMBL" id="KAH9529184.1"/>
    </source>
</evidence>
<dbReference type="Pfam" id="PF08238">
    <property type="entry name" value="Sel1"/>
    <property type="match status" value="11"/>
</dbReference>
<dbReference type="EMBL" id="ASGP02000001">
    <property type="protein sequence ID" value="KAH9529184.1"/>
    <property type="molecule type" value="Genomic_DNA"/>
</dbReference>
<evidence type="ECO:0000256" key="4">
    <source>
        <dbReference type="SAM" id="SignalP"/>
    </source>
</evidence>
<dbReference type="AlphaFoldDB" id="A0A922IGD7"/>
<evidence type="ECO:0000256" key="2">
    <source>
        <dbReference type="SAM" id="MobiDB-lite"/>
    </source>
</evidence>
<feature type="compositionally biased region" description="Polar residues" evidence="2">
    <location>
        <begin position="27"/>
        <end position="58"/>
    </location>
</feature>
<comment type="caution">
    <text evidence="6">The sequence shown here is derived from an EMBL/GenBank/DDBJ whole genome shotgun (WGS) entry which is preliminary data.</text>
</comment>
<name>A0A922IGD7_DERFA</name>
<keyword evidence="3" id="KW-0812">Transmembrane</keyword>
<keyword evidence="7" id="KW-1185">Reference proteome</keyword>
<dbReference type="GO" id="GO:0036503">
    <property type="term" value="P:ERAD pathway"/>
    <property type="evidence" value="ECO:0007669"/>
    <property type="project" value="TreeGrafter"/>
</dbReference>
<proteinExistence type="inferred from homology"/>
<keyword evidence="3" id="KW-1133">Transmembrane helix</keyword>
<feature type="compositionally biased region" description="Basic and acidic residues" evidence="2">
    <location>
        <begin position="113"/>
        <end position="122"/>
    </location>
</feature>
<feature type="transmembrane region" description="Helical" evidence="3">
    <location>
        <begin position="696"/>
        <end position="714"/>
    </location>
</feature>
<reference evidence="5" key="2">
    <citation type="submission" date="2020-06" db="EMBL/GenBank/DDBJ databases">
        <authorList>
            <person name="Ji K."/>
            <person name="Li J."/>
        </authorList>
    </citation>
    <scope>NUCLEOTIDE SEQUENCE</scope>
    <source>
        <strain evidence="5">JKM2019</strain>
        <tissue evidence="5">Whole body</tissue>
    </source>
</reference>
<reference evidence="6" key="1">
    <citation type="submission" date="2013-05" db="EMBL/GenBank/DDBJ databases">
        <authorList>
            <person name="Yim A.K.Y."/>
            <person name="Chan T.F."/>
            <person name="Ji K.M."/>
            <person name="Liu X.Y."/>
            <person name="Zhou J.W."/>
            <person name="Li R.Q."/>
            <person name="Yang K.Y."/>
            <person name="Li J."/>
            <person name="Li M."/>
            <person name="Law P.T.W."/>
            <person name="Wu Y.L."/>
            <person name="Cai Z.L."/>
            <person name="Qin H."/>
            <person name="Bao Y."/>
            <person name="Leung R.K.K."/>
            <person name="Ng P.K.S."/>
            <person name="Zou J."/>
            <person name="Zhong X.J."/>
            <person name="Ran P.X."/>
            <person name="Zhong N.S."/>
            <person name="Liu Z.G."/>
            <person name="Tsui S.K.W."/>
        </authorList>
    </citation>
    <scope>NUCLEOTIDE SEQUENCE</scope>
    <source>
        <strain evidence="6">Derf</strain>
        <tissue evidence="6">Whole organism</tissue>
    </source>
</reference>
<reference evidence="6" key="4">
    <citation type="journal article" date="2022" name="Res Sq">
        <title>Comparative Genomics Reveals Insights into the Divergent Evolution of Astigmatic Mites and Household Pest Adaptations.</title>
        <authorList>
            <person name="Xiong Q."/>
            <person name="Wan A.T.-Y."/>
            <person name="Liu X.-Y."/>
            <person name="Fung C.S.-H."/>
            <person name="Xiao X."/>
            <person name="Malainual N."/>
            <person name="Hou J."/>
            <person name="Wang L."/>
            <person name="Wang M."/>
            <person name="Yang K."/>
            <person name="Cui Y."/>
            <person name="Leung E."/>
            <person name="Nong W."/>
            <person name="Shin S.-K."/>
            <person name="Au S."/>
            <person name="Jeong K.Y."/>
            <person name="Chew F.T."/>
            <person name="Hui J."/>
            <person name="Leung T.F."/>
            <person name="Tungtrongchitr A."/>
            <person name="Zhong N."/>
            <person name="Liu Z."/>
            <person name="Tsui S."/>
        </authorList>
    </citation>
    <scope>NUCLEOTIDE SEQUENCE</scope>
    <source>
        <strain evidence="6">Derf</strain>
        <tissue evidence="6">Whole organism</tissue>
    </source>
</reference>
<dbReference type="InterPro" id="IPR011990">
    <property type="entry name" value="TPR-like_helical_dom_sf"/>
</dbReference>
<feature type="compositionally biased region" description="Polar residues" evidence="2">
    <location>
        <begin position="76"/>
        <end position="107"/>
    </location>
</feature>
<organism evidence="6 7">
    <name type="scientific">Dermatophagoides farinae</name>
    <name type="common">American house dust mite</name>
    <dbReference type="NCBI Taxonomy" id="6954"/>
    <lineage>
        <taxon>Eukaryota</taxon>
        <taxon>Metazoa</taxon>
        <taxon>Ecdysozoa</taxon>
        <taxon>Arthropoda</taxon>
        <taxon>Chelicerata</taxon>
        <taxon>Arachnida</taxon>
        <taxon>Acari</taxon>
        <taxon>Acariformes</taxon>
        <taxon>Sarcoptiformes</taxon>
        <taxon>Astigmata</taxon>
        <taxon>Psoroptidia</taxon>
        <taxon>Analgoidea</taxon>
        <taxon>Pyroglyphidae</taxon>
        <taxon>Dermatophagoidinae</taxon>
        <taxon>Dermatophagoides</taxon>
    </lineage>
</organism>
<feature type="chain" id="PRO_5038276988" evidence="4">
    <location>
        <begin position="21"/>
        <end position="723"/>
    </location>
</feature>
<dbReference type="EMBL" id="SDOV01000004">
    <property type="protein sequence ID" value="KAH7642053.1"/>
    <property type="molecule type" value="Genomic_DNA"/>
</dbReference>
<dbReference type="SMART" id="SM00671">
    <property type="entry name" value="SEL1"/>
    <property type="match status" value="11"/>
</dbReference>
<comment type="similarity">
    <text evidence="1">Belongs to the sel-1 family.</text>
</comment>
<evidence type="ECO:0000313" key="5">
    <source>
        <dbReference type="EMBL" id="KAH7642053.1"/>
    </source>
</evidence>
<dbReference type="InterPro" id="IPR050767">
    <property type="entry name" value="Sel1_AlgK"/>
</dbReference>
<keyword evidence="4" id="KW-0732">Signal</keyword>
<feature type="region of interest" description="Disordered" evidence="2">
    <location>
        <begin position="27"/>
        <end position="136"/>
    </location>
</feature>
<sequence length="723" mass="81119">MMKLIIVIFVLFSFIFVTHCQLPQTASNSAATDDSFNDQESPVDNPTTTDSPYEQTDITVDRSAVPANNDADEKNVFNSASDDNSNHQVAQSPPSISSTSNIDTVVNDSAFGDQEKSKEKTTSESQQLNDNKFDSPTVDIDKLIENKSPEEVVMTLKKLAKKGNDEAKLKLAIAYFYGNPLLDLNTSFEYFQELSVTGNSLAHLYLGFMYAIGLPPVKANQAKALLYYTFASLSNHTYARMALGYRYWSGISVASNCQFALSYYRKVAKVVEQSYTFSNNPSIQRIRIQDETDNSGSYPGTLDDDLIQYYQFLADKGDISAQVGLGQLHFQGARGVAQNQYRAFHYFTMAAESGNTNAMAYLGKMYLEGNKVVEQSYEKAMKYFKMAADKENPIGQSGLGIMYLYGRGVNKDFKLALKYFSAAAMQGWVDGQLYLGIMYLNGYGVSKDYKAAIEYFKMALQSGHIIAFYHLAEMQATGTGTLQSCSTAVELFKSVCERGEWGTLIMEAHNDYKEGRRSNAFIKYAVLSELGYEVAQSNAAFMLDRDEVGDLFDKHEIYNRAFMYWSRSASQGYSIARVKLGDYHYYGLGTKVDYEMAANQYRIASELQNNAQALFNLGYMYETGLGLKRDIYLAKRYYDLAAVTSTDAQVPVALALTKLFFIYFYDHIKNFGFKDLLYTPINFGSYLADNYLGEDWDLYFATILALILATLFFIRRHVAAAGG</sequence>
<evidence type="ECO:0000313" key="7">
    <source>
        <dbReference type="Proteomes" id="UP000790347"/>
    </source>
</evidence>
<feature type="signal peptide" evidence="4">
    <location>
        <begin position="1"/>
        <end position="20"/>
    </location>
</feature>
<dbReference type="PANTHER" id="PTHR11102">
    <property type="entry name" value="SEL-1-LIKE PROTEIN"/>
    <property type="match status" value="1"/>
</dbReference>
<dbReference type="InterPro" id="IPR006597">
    <property type="entry name" value="Sel1-like"/>
</dbReference>
<dbReference type="OrthoDB" id="27934at2759"/>
<protein>
    <submittedName>
        <fullName evidence="6">Protein sel-1 1</fullName>
    </submittedName>
    <submittedName>
        <fullName evidence="5">Sel-1-like protein</fullName>
    </submittedName>
</protein>
<keyword evidence="3" id="KW-0472">Membrane</keyword>
<evidence type="ECO:0000256" key="1">
    <source>
        <dbReference type="ARBA" id="ARBA00038101"/>
    </source>
</evidence>